<feature type="domain" description="Cyclic nucleotide-binding" evidence="4">
    <location>
        <begin position="16"/>
        <end position="119"/>
    </location>
</feature>
<dbReference type="CDD" id="cd00038">
    <property type="entry name" value="CAP_ED"/>
    <property type="match status" value="1"/>
</dbReference>
<feature type="domain" description="HTH crp-type" evidence="5">
    <location>
        <begin position="150"/>
        <end position="223"/>
    </location>
</feature>
<dbReference type="SUPFAM" id="SSF46785">
    <property type="entry name" value="Winged helix' DNA-binding domain"/>
    <property type="match status" value="1"/>
</dbReference>
<dbReference type="Gene3D" id="2.60.120.10">
    <property type="entry name" value="Jelly Rolls"/>
    <property type="match status" value="1"/>
</dbReference>
<accession>A0ABW1ANX6</accession>
<dbReference type="SMART" id="SM00419">
    <property type="entry name" value="HTH_CRP"/>
    <property type="match status" value="1"/>
</dbReference>
<evidence type="ECO:0000313" key="7">
    <source>
        <dbReference type="Proteomes" id="UP001595974"/>
    </source>
</evidence>
<dbReference type="SMART" id="SM00100">
    <property type="entry name" value="cNMP"/>
    <property type="match status" value="1"/>
</dbReference>
<evidence type="ECO:0000256" key="2">
    <source>
        <dbReference type="ARBA" id="ARBA00023125"/>
    </source>
</evidence>
<evidence type="ECO:0000313" key="6">
    <source>
        <dbReference type="EMBL" id="MFC5768794.1"/>
    </source>
</evidence>
<keyword evidence="3" id="KW-0804">Transcription</keyword>
<dbReference type="InterPro" id="IPR036390">
    <property type="entry name" value="WH_DNA-bd_sf"/>
</dbReference>
<keyword evidence="1" id="KW-0805">Transcription regulation</keyword>
<evidence type="ECO:0000256" key="1">
    <source>
        <dbReference type="ARBA" id="ARBA00023015"/>
    </source>
</evidence>
<dbReference type="InterPro" id="IPR000595">
    <property type="entry name" value="cNMP-bd_dom"/>
</dbReference>
<comment type="caution">
    <text evidence="6">The sequence shown here is derived from an EMBL/GenBank/DDBJ whole genome shotgun (WGS) entry which is preliminary data.</text>
</comment>
<dbReference type="Pfam" id="PF00027">
    <property type="entry name" value="cNMP_binding"/>
    <property type="match status" value="1"/>
</dbReference>
<dbReference type="PROSITE" id="PS50042">
    <property type="entry name" value="CNMP_BINDING_3"/>
    <property type="match status" value="1"/>
</dbReference>
<evidence type="ECO:0000259" key="5">
    <source>
        <dbReference type="PROSITE" id="PS51063"/>
    </source>
</evidence>
<dbReference type="EMBL" id="JBHSOG010000015">
    <property type="protein sequence ID" value="MFC5768794.1"/>
    <property type="molecule type" value="Genomic_DNA"/>
</dbReference>
<sequence>MQNKGEIPWYWEGTYLFEKMDDQARHAVLGKSHRQIFRKGATIFRADDPANQVFFLEKGLVRIFNLSAQGSETVFWLCIDGEIFGAGGISGCARQSVFGQALDHSVIHSLKREDFEDMIHRYPQLGINVITLMGARLRLACDAVIEKTASTTDIRLARGLLRLSRNFGSWDGEEIIFRKQFTHQELGYMVGASRQTINRALNAFARRQLIRFEKRTLVIRNVDALASMTTTVE</sequence>
<keyword evidence="7" id="KW-1185">Reference proteome</keyword>
<protein>
    <submittedName>
        <fullName evidence="6">Crp/Fnr family transcriptional regulator</fullName>
    </submittedName>
</protein>
<dbReference type="RefSeq" id="WP_198363172.1">
    <property type="nucleotide sequence ID" value="NZ_JBHSOG010000015.1"/>
</dbReference>
<keyword evidence="2" id="KW-0238">DNA-binding</keyword>
<reference evidence="7" key="1">
    <citation type="journal article" date="2019" name="Int. J. Syst. Evol. Microbiol.">
        <title>The Global Catalogue of Microorganisms (GCM) 10K type strain sequencing project: providing services to taxonomists for standard genome sequencing and annotation.</title>
        <authorList>
            <consortium name="The Broad Institute Genomics Platform"/>
            <consortium name="The Broad Institute Genome Sequencing Center for Infectious Disease"/>
            <person name="Wu L."/>
            <person name="Ma J."/>
        </authorList>
    </citation>
    <scope>NUCLEOTIDE SEQUENCE [LARGE SCALE GENOMIC DNA]</scope>
    <source>
        <strain evidence="7">SHR3</strain>
    </source>
</reference>
<evidence type="ECO:0000256" key="3">
    <source>
        <dbReference type="ARBA" id="ARBA00023163"/>
    </source>
</evidence>
<dbReference type="PANTHER" id="PTHR24567">
    <property type="entry name" value="CRP FAMILY TRANSCRIPTIONAL REGULATORY PROTEIN"/>
    <property type="match status" value="1"/>
</dbReference>
<dbReference type="InterPro" id="IPR050397">
    <property type="entry name" value="Env_Response_Regulators"/>
</dbReference>
<dbReference type="Pfam" id="PF13545">
    <property type="entry name" value="HTH_Crp_2"/>
    <property type="match status" value="1"/>
</dbReference>
<gene>
    <name evidence="6" type="ORF">ACFPTN_05370</name>
</gene>
<dbReference type="InterPro" id="IPR018490">
    <property type="entry name" value="cNMP-bd_dom_sf"/>
</dbReference>
<organism evidence="6 7">
    <name type="scientific">Thauera sinica</name>
    <dbReference type="NCBI Taxonomy" id="2665146"/>
    <lineage>
        <taxon>Bacteria</taxon>
        <taxon>Pseudomonadati</taxon>
        <taxon>Pseudomonadota</taxon>
        <taxon>Betaproteobacteria</taxon>
        <taxon>Rhodocyclales</taxon>
        <taxon>Zoogloeaceae</taxon>
        <taxon>Thauera</taxon>
    </lineage>
</organism>
<dbReference type="PANTHER" id="PTHR24567:SF26">
    <property type="entry name" value="REGULATORY PROTEIN YEIL"/>
    <property type="match status" value="1"/>
</dbReference>
<dbReference type="PROSITE" id="PS51063">
    <property type="entry name" value="HTH_CRP_2"/>
    <property type="match status" value="1"/>
</dbReference>
<name>A0ABW1ANX6_9RHOO</name>
<dbReference type="SUPFAM" id="SSF51206">
    <property type="entry name" value="cAMP-binding domain-like"/>
    <property type="match status" value="1"/>
</dbReference>
<dbReference type="InterPro" id="IPR036388">
    <property type="entry name" value="WH-like_DNA-bd_sf"/>
</dbReference>
<dbReference type="InterPro" id="IPR014710">
    <property type="entry name" value="RmlC-like_jellyroll"/>
</dbReference>
<dbReference type="Gene3D" id="1.10.10.10">
    <property type="entry name" value="Winged helix-like DNA-binding domain superfamily/Winged helix DNA-binding domain"/>
    <property type="match status" value="1"/>
</dbReference>
<evidence type="ECO:0000259" key="4">
    <source>
        <dbReference type="PROSITE" id="PS50042"/>
    </source>
</evidence>
<dbReference type="InterPro" id="IPR012318">
    <property type="entry name" value="HTH_CRP"/>
</dbReference>
<dbReference type="Proteomes" id="UP001595974">
    <property type="component" value="Unassembled WGS sequence"/>
</dbReference>
<proteinExistence type="predicted"/>